<evidence type="ECO:0000313" key="3">
    <source>
        <dbReference type="Proteomes" id="UP000298860"/>
    </source>
</evidence>
<dbReference type="Proteomes" id="UP000298860">
    <property type="component" value="Unassembled WGS sequence"/>
</dbReference>
<evidence type="ECO:0000259" key="1">
    <source>
        <dbReference type="Pfam" id="PF04149"/>
    </source>
</evidence>
<name>A0A4D4JJ09_9PSEU</name>
<protein>
    <recommendedName>
        <fullName evidence="1">DUF397 domain-containing protein</fullName>
    </recommendedName>
</protein>
<proteinExistence type="predicted"/>
<sequence length="98" mass="10167">MEVAPTTSGVVIRHSKHPESGTITFSLPAWSAFVAEACDGLTSTNGVATITPMGADTLVRSVQTGVELRFDQAEWSAFVAGALDGEFNFAGHLAATPS</sequence>
<organism evidence="2 3">
    <name type="scientific">Gandjariella thermophila</name>
    <dbReference type="NCBI Taxonomy" id="1931992"/>
    <lineage>
        <taxon>Bacteria</taxon>
        <taxon>Bacillati</taxon>
        <taxon>Actinomycetota</taxon>
        <taxon>Actinomycetes</taxon>
        <taxon>Pseudonocardiales</taxon>
        <taxon>Pseudonocardiaceae</taxon>
        <taxon>Gandjariella</taxon>
    </lineage>
</organism>
<dbReference type="InterPro" id="IPR007278">
    <property type="entry name" value="DUF397"/>
</dbReference>
<evidence type="ECO:0000313" key="2">
    <source>
        <dbReference type="EMBL" id="GDY33887.1"/>
    </source>
</evidence>
<accession>A0A4D4JJ09</accession>
<keyword evidence="3" id="KW-1185">Reference proteome</keyword>
<dbReference type="EMBL" id="BJFL01000065">
    <property type="protein sequence ID" value="GDY33887.1"/>
    <property type="molecule type" value="Genomic_DNA"/>
</dbReference>
<reference evidence="3" key="1">
    <citation type="submission" date="2019-04" db="EMBL/GenBank/DDBJ databases">
        <title>Draft genome sequence of Pseudonocardiaceae bacterium SL3-2-4.</title>
        <authorList>
            <person name="Ningsih F."/>
            <person name="Yokota A."/>
            <person name="Sakai Y."/>
            <person name="Nanatani K."/>
            <person name="Yabe S."/>
            <person name="Oetari A."/>
            <person name="Sjamsuridzal W."/>
        </authorList>
    </citation>
    <scope>NUCLEOTIDE SEQUENCE [LARGE SCALE GENOMIC DNA]</scope>
    <source>
        <strain evidence="3">SL3-2-4</strain>
    </source>
</reference>
<dbReference type="Pfam" id="PF04149">
    <property type="entry name" value="DUF397"/>
    <property type="match status" value="1"/>
</dbReference>
<comment type="caution">
    <text evidence="2">The sequence shown here is derived from an EMBL/GenBank/DDBJ whole genome shotgun (WGS) entry which is preliminary data.</text>
</comment>
<dbReference type="AlphaFoldDB" id="A0A4D4JJ09"/>
<gene>
    <name evidence="2" type="ORF">GTS_55200</name>
</gene>
<feature type="domain" description="DUF397" evidence="1">
    <location>
        <begin position="2"/>
        <end position="36"/>
    </location>
</feature>